<dbReference type="Pfam" id="PF00106">
    <property type="entry name" value="adh_short"/>
    <property type="match status" value="1"/>
</dbReference>
<feature type="domain" description="Ketoreductase" evidence="13">
    <location>
        <begin position="178"/>
        <end position="362"/>
    </location>
</feature>
<keyword evidence="4" id="KW-0521">NADP</keyword>
<name>A0A182F1J6_ANOAL</name>
<comment type="subcellular location">
    <subcellularLocation>
        <location evidence="1">Membrane</location>
        <topology evidence="1">Multi-pass membrane protein</topology>
    </subcellularLocation>
</comment>
<dbReference type="EnsemblMetazoa" id="AALB000324-RA">
    <property type="protein sequence ID" value="AALB000324-PA"/>
    <property type="gene ID" value="AALB000324"/>
</dbReference>
<evidence type="ECO:0000256" key="9">
    <source>
        <dbReference type="ARBA" id="ARBA00059620"/>
    </source>
</evidence>
<dbReference type="InterPro" id="IPR002347">
    <property type="entry name" value="SDR_fam"/>
</dbReference>
<sequence>MTHTLVTMKYCSHPQTPLSGHPEPLAECVTGPRSFARSLASSLAGSPCYRRSVSIVTSTASDRCAKWIPKMNSAGCVALNSPAATAGLGCEIGYDDGSDDSQVTPTTDRPVAAAPAPAAAPQLPSGMQHKLFLILETLLTVVLVAIDLVKVVALAIGPLLYEVYTMAVPRREKEVRGQLVLITGGGNGLGRAMAHLFAARGAHLVLVDVDLEAAERTCAELRGTTQAWAYRVDVSRYEECRELAQRMERDGCGPVDILINNAGLILFAFVGEASVERENAVMDVNLKSHVWMTRVFLDGMVKRKKGHIVGVSSMSGMYAFPWGVVYSATKFAVSGFMASLTEQLRIQGVSRYVRTTCVNPYYVTTRKEVVEFLQKPRFEALTVDKAAVEIVQGILRQDFVVTVPRLFGVFTRFMLLFPVRVQQLVRDYIMREHELNDKVNR</sequence>
<evidence type="ECO:0000256" key="10">
    <source>
        <dbReference type="ARBA" id="ARBA00068717"/>
    </source>
</evidence>
<dbReference type="SUPFAM" id="SSF51735">
    <property type="entry name" value="NAD(P)-binding Rossmann-fold domains"/>
    <property type="match status" value="1"/>
</dbReference>
<evidence type="ECO:0000256" key="3">
    <source>
        <dbReference type="ARBA" id="ARBA00022692"/>
    </source>
</evidence>
<dbReference type="PANTHER" id="PTHR24322">
    <property type="entry name" value="PKSB"/>
    <property type="match status" value="1"/>
</dbReference>
<keyword evidence="8" id="KW-0472">Membrane</keyword>
<dbReference type="STRING" id="7167.A0A182F1J6"/>
<organism evidence="14 15">
    <name type="scientific">Anopheles albimanus</name>
    <name type="common">New world malaria mosquito</name>
    <dbReference type="NCBI Taxonomy" id="7167"/>
    <lineage>
        <taxon>Eukaryota</taxon>
        <taxon>Metazoa</taxon>
        <taxon>Ecdysozoa</taxon>
        <taxon>Arthropoda</taxon>
        <taxon>Hexapoda</taxon>
        <taxon>Insecta</taxon>
        <taxon>Pterygota</taxon>
        <taxon>Neoptera</taxon>
        <taxon>Endopterygota</taxon>
        <taxon>Diptera</taxon>
        <taxon>Nematocera</taxon>
        <taxon>Culicoidea</taxon>
        <taxon>Culicidae</taxon>
        <taxon>Anophelinae</taxon>
        <taxon>Anopheles</taxon>
    </lineage>
</organism>
<evidence type="ECO:0000256" key="4">
    <source>
        <dbReference type="ARBA" id="ARBA00022857"/>
    </source>
</evidence>
<dbReference type="FunFam" id="3.40.50.720:FF:000131">
    <property type="entry name" value="Short-chain dehydrogenase/reductase 3"/>
    <property type="match status" value="1"/>
</dbReference>
<accession>A0A182F1J6</accession>
<dbReference type="PRINTS" id="PR00080">
    <property type="entry name" value="SDRFAMILY"/>
</dbReference>
<evidence type="ECO:0000256" key="5">
    <source>
        <dbReference type="ARBA" id="ARBA00022989"/>
    </source>
</evidence>
<dbReference type="GO" id="GO:0052650">
    <property type="term" value="F:all-trans-retinol dehydrogenase (NADP+) activity"/>
    <property type="evidence" value="ECO:0007669"/>
    <property type="project" value="UniProtKB-ARBA"/>
</dbReference>
<comment type="function">
    <text evidence="9">Catalyzes the reduction of all-trans-retinal to all-trans-retinol in the presence of NADPH.</text>
</comment>
<evidence type="ECO:0000256" key="2">
    <source>
        <dbReference type="ARBA" id="ARBA00006484"/>
    </source>
</evidence>
<evidence type="ECO:0000256" key="8">
    <source>
        <dbReference type="ARBA" id="ARBA00023136"/>
    </source>
</evidence>
<dbReference type="GO" id="GO:0016020">
    <property type="term" value="C:membrane"/>
    <property type="evidence" value="ECO:0007669"/>
    <property type="project" value="UniProtKB-SubCell"/>
</dbReference>
<evidence type="ECO:0000256" key="7">
    <source>
        <dbReference type="ARBA" id="ARBA00023098"/>
    </source>
</evidence>
<evidence type="ECO:0000256" key="1">
    <source>
        <dbReference type="ARBA" id="ARBA00004141"/>
    </source>
</evidence>
<protein>
    <recommendedName>
        <fullName evidence="10">Short-chain dehydrogenase/reductase 3</fullName>
    </recommendedName>
    <alternativeName>
        <fullName evidence="11">Retinal short-chain dehydrogenase/reductase 1</fullName>
    </alternativeName>
</protein>
<evidence type="ECO:0000256" key="11">
    <source>
        <dbReference type="ARBA" id="ARBA00082544"/>
    </source>
</evidence>
<proteinExistence type="inferred from homology"/>
<dbReference type="InterPro" id="IPR057326">
    <property type="entry name" value="KR_dom"/>
</dbReference>
<evidence type="ECO:0000259" key="13">
    <source>
        <dbReference type="SMART" id="SM00822"/>
    </source>
</evidence>
<dbReference type="Proteomes" id="UP000069272">
    <property type="component" value="Chromosome 2L"/>
</dbReference>
<keyword evidence="6" id="KW-0560">Oxidoreductase</keyword>
<evidence type="ECO:0000256" key="12">
    <source>
        <dbReference type="RuleBase" id="RU000363"/>
    </source>
</evidence>
<keyword evidence="7" id="KW-0443">Lipid metabolism</keyword>
<reference evidence="14 15" key="1">
    <citation type="journal article" date="2017" name="G3 (Bethesda)">
        <title>The Physical Genome Mapping of Anopheles albimanus Corrected Scaffold Misassemblies and Identified Interarm Rearrangements in Genus Anopheles.</title>
        <authorList>
            <person name="Artemov G.N."/>
            <person name="Peery A.N."/>
            <person name="Jiang X."/>
            <person name="Tu Z."/>
            <person name="Stegniy V.N."/>
            <person name="Sharakhova M.V."/>
            <person name="Sharakhov I.V."/>
        </authorList>
    </citation>
    <scope>NUCLEOTIDE SEQUENCE [LARGE SCALE GENOMIC DNA]</scope>
    <source>
        <strain evidence="14 15">ALBI9_A</strain>
    </source>
</reference>
<comment type="similarity">
    <text evidence="2 12">Belongs to the short-chain dehydrogenases/reductases (SDR) family.</text>
</comment>
<keyword evidence="3" id="KW-0812">Transmembrane</keyword>
<dbReference type="GO" id="GO:0005811">
    <property type="term" value="C:lipid droplet"/>
    <property type="evidence" value="ECO:0007669"/>
    <property type="project" value="TreeGrafter"/>
</dbReference>
<keyword evidence="15" id="KW-1185">Reference proteome</keyword>
<evidence type="ECO:0000313" key="15">
    <source>
        <dbReference type="Proteomes" id="UP000069272"/>
    </source>
</evidence>
<dbReference type="PRINTS" id="PR00081">
    <property type="entry name" value="GDHRDH"/>
</dbReference>
<dbReference type="InterPro" id="IPR036291">
    <property type="entry name" value="NAD(P)-bd_dom_sf"/>
</dbReference>
<keyword evidence="5" id="KW-1133">Transmembrane helix</keyword>
<dbReference type="AlphaFoldDB" id="A0A182F1J6"/>
<dbReference type="VEuPathDB" id="VectorBase:AALB000324"/>
<dbReference type="VEuPathDB" id="VectorBase:AALB20_030386"/>
<reference evidence="14" key="2">
    <citation type="submission" date="2022-08" db="UniProtKB">
        <authorList>
            <consortium name="EnsemblMetazoa"/>
        </authorList>
    </citation>
    <scope>IDENTIFICATION</scope>
    <source>
        <strain evidence="14">STECLA/ALBI9_A</strain>
    </source>
</reference>
<dbReference type="Gene3D" id="3.40.50.720">
    <property type="entry name" value="NAD(P)-binding Rossmann-like Domain"/>
    <property type="match status" value="1"/>
</dbReference>
<evidence type="ECO:0000256" key="6">
    <source>
        <dbReference type="ARBA" id="ARBA00023002"/>
    </source>
</evidence>
<dbReference type="SMART" id="SM00822">
    <property type="entry name" value="PKS_KR"/>
    <property type="match status" value="1"/>
</dbReference>
<dbReference type="PANTHER" id="PTHR24322:SF748">
    <property type="entry name" value="FI23927P1-RELATED"/>
    <property type="match status" value="1"/>
</dbReference>
<evidence type="ECO:0000313" key="14">
    <source>
        <dbReference type="EnsemblMetazoa" id="AALB000324-PA"/>
    </source>
</evidence>